<gene>
    <name evidence="2" type="ORF">H8J70_09320</name>
</gene>
<evidence type="ECO:0000313" key="3">
    <source>
        <dbReference type="Proteomes" id="UP000606870"/>
    </source>
</evidence>
<feature type="domain" description="LUD" evidence="1">
    <location>
        <begin position="18"/>
        <end position="208"/>
    </location>
</feature>
<dbReference type="PANTHER" id="PTHR36179:SF2">
    <property type="entry name" value="LUD DOMAIN-CONTAINING PROTEIN"/>
    <property type="match status" value="1"/>
</dbReference>
<accession>A0ABR6VL48</accession>
<keyword evidence="3" id="KW-1185">Reference proteome</keyword>
<dbReference type="InterPro" id="IPR003741">
    <property type="entry name" value="LUD_dom"/>
</dbReference>
<evidence type="ECO:0000313" key="2">
    <source>
        <dbReference type="EMBL" id="MBC3537450.1"/>
    </source>
</evidence>
<sequence>MDRSDMMHVMYDKKGPAVAKNFEKRGFAAWYCPTVEEALKLALSLIPPEHVVSWGGSSSINDIGLRPYVLEHYQVIDRDTAKTPAERAEIMRQALLCDTFIMGTNAAVETGELLNIDGNGNRVAALAYGPKQVLVIVGMNKLETTLETAFARARSTASAININRFAGSQTPCYVTGMCGDCKSQSTVCRQILRTRACNPAGRIKVILVGENIGF</sequence>
<dbReference type="SUPFAM" id="SSF100950">
    <property type="entry name" value="NagB/RpiA/CoA transferase-like"/>
    <property type="match status" value="1"/>
</dbReference>
<dbReference type="PANTHER" id="PTHR36179">
    <property type="entry name" value="LUD_DOM DOMAIN-CONTAINING PROTEIN"/>
    <property type="match status" value="1"/>
</dbReference>
<reference evidence="2 3" key="1">
    <citation type="submission" date="2020-08" db="EMBL/GenBank/DDBJ databases">
        <authorList>
            <person name="Liu C."/>
            <person name="Sun Q."/>
        </authorList>
    </citation>
    <scope>NUCLEOTIDE SEQUENCE [LARGE SCALE GENOMIC DNA]</scope>
    <source>
        <strain evidence="2 3">NSJ-59</strain>
    </source>
</reference>
<dbReference type="Pfam" id="PF02589">
    <property type="entry name" value="LUD_dom"/>
    <property type="match status" value="1"/>
</dbReference>
<evidence type="ECO:0000259" key="1">
    <source>
        <dbReference type="Pfam" id="PF02589"/>
    </source>
</evidence>
<proteinExistence type="predicted"/>
<dbReference type="InterPro" id="IPR037171">
    <property type="entry name" value="NagB/RpiA_transferase-like"/>
</dbReference>
<dbReference type="EMBL" id="JACOGK010000027">
    <property type="protein sequence ID" value="MBC3537450.1"/>
    <property type="molecule type" value="Genomic_DNA"/>
</dbReference>
<name>A0ABR6VL48_9FIRM</name>
<protein>
    <submittedName>
        <fullName evidence="2">Lactate utilization protein</fullName>
    </submittedName>
</protein>
<dbReference type="Proteomes" id="UP000606870">
    <property type="component" value="Unassembled WGS sequence"/>
</dbReference>
<organism evidence="2 3">
    <name type="scientific">Megasphaera hominis</name>
    <dbReference type="NCBI Taxonomy" id="159836"/>
    <lineage>
        <taxon>Bacteria</taxon>
        <taxon>Bacillati</taxon>
        <taxon>Bacillota</taxon>
        <taxon>Negativicutes</taxon>
        <taxon>Veillonellales</taxon>
        <taxon>Veillonellaceae</taxon>
        <taxon>Megasphaera</taxon>
    </lineage>
</organism>
<comment type="caution">
    <text evidence="2">The sequence shown here is derived from an EMBL/GenBank/DDBJ whole genome shotgun (WGS) entry which is preliminary data.</text>
</comment>
<dbReference type="RefSeq" id="WP_186503843.1">
    <property type="nucleotide sequence ID" value="NZ_JACOGK010000027.1"/>
</dbReference>